<reference evidence="2 3" key="1">
    <citation type="submission" date="2024-01" db="EMBL/GenBank/DDBJ databases">
        <title>The genomes of 5 underutilized Papilionoideae crops provide insights into root nodulation and disease resistanc.</title>
        <authorList>
            <person name="Yuan L."/>
        </authorList>
    </citation>
    <scope>NUCLEOTIDE SEQUENCE [LARGE SCALE GENOMIC DNA]</scope>
    <source>
        <strain evidence="2">ZHUSHIDOU_FW_LH</strain>
        <tissue evidence="2">Leaf</tissue>
    </source>
</reference>
<sequence>MKQDAVDVRADEQAKAVAGGSSGGTDGGNYTNGDIIMGDNQEARIMEKNQLFLRDTPKYEKESNEQISVEKYFGPWMLVKRPLRRKDQIRGNPNPKNIDVPLKMSVGRKPVLASGASRFDALNIEEDVAVNNDEVPKGNVCEDETRVLVSQPPKVVPTIKNKQASHKVEKVRNSTGGKNPQNKGKKLILTKPNNKNNLNPCDTVEKTQPSLVGKSSRAHVDGSCSIKNKGTGSGSEKTILKQKEEEMLRMMSYYQKENKNFCNDMLVHSVLPSHEAVEFVQQRKLSSSNQIQLGEQPDLGKSTSIEVCENLEDTKESSVEDVGISELDMALDTCLQPSSGNQPLPNV</sequence>
<feature type="compositionally biased region" description="Low complexity" evidence="1">
    <location>
        <begin position="189"/>
        <end position="199"/>
    </location>
</feature>
<feature type="compositionally biased region" description="Polar residues" evidence="1">
    <location>
        <begin position="225"/>
        <end position="236"/>
    </location>
</feature>
<dbReference type="EMBL" id="JAYWIO010000007">
    <property type="protein sequence ID" value="KAK7251312.1"/>
    <property type="molecule type" value="Genomic_DNA"/>
</dbReference>
<proteinExistence type="predicted"/>
<name>A0AAN9EA34_CROPI</name>
<feature type="compositionally biased region" description="Polar residues" evidence="1">
    <location>
        <begin position="173"/>
        <end position="182"/>
    </location>
</feature>
<evidence type="ECO:0000256" key="1">
    <source>
        <dbReference type="SAM" id="MobiDB-lite"/>
    </source>
</evidence>
<organism evidence="2 3">
    <name type="scientific">Crotalaria pallida</name>
    <name type="common">Smooth rattlebox</name>
    <name type="synonym">Crotalaria striata</name>
    <dbReference type="NCBI Taxonomy" id="3830"/>
    <lineage>
        <taxon>Eukaryota</taxon>
        <taxon>Viridiplantae</taxon>
        <taxon>Streptophyta</taxon>
        <taxon>Embryophyta</taxon>
        <taxon>Tracheophyta</taxon>
        <taxon>Spermatophyta</taxon>
        <taxon>Magnoliopsida</taxon>
        <taxon>eudicotyledons</taxon>
        <taxon>Gunneridae</taxon>
        <taxon>Pentapetalae</taxon>
        <taxon>rosids</taxon>
        <taxon>fabids</taxon>
        <taxon>Fabales</taxon>
        <taxon>Fabaceae</taxon>
        <taxon>Papilionoideae</taxon>
        <taxon>50 kb inversion clade</taxon>
        <taxon>genistoids sensu lato</taxon>
        <taxon>core genistoids</taxon>
        <taxon>Crotalarieae</taxon>
        <taxon>Crotalaria</taxon>
    </lineage>
</organism>
<feature type="region of interest" description="Disordered" evidence="1">
    <location>
        <begin position="1"/>
        <end position="35"/>
    </location>
</feature>
<keyword evidence="3" id="KW-1185">Reference proteome</keyword>
<comment type="caution">
    <text evidence="2">The sequence shown here is derived from an EMBL/GenBank/DDBJ whole genome shotgun (WGS) entry which is preliminary data.</text>
</comment>
<gene>
    <name evidence="2" type="ORF">RIF29_34388</name>
</gene>
<dbReference type="AlphaFoldDB" id="A0AAN9EA34"/>
<evidence type="ECO:0000313" key="3">
    <source>
        <dbReference type="Proteomes" id="UP001372338"/>
    </source>
</evidence>
<evidence type="ECO:0000313" key="2">
    <source>
        <dbReference type="EMBL" id="KAK7251312.1"/>
    </source>
</evidence>
<protein>
    <submittedName>
        <fullName evidence="2">Uncharacterized protein</fullName>
    </submittedName>
</protein>
<feature type="region of interest" description="Disordered" evidence="1">
    <location>
        <begin position="159"/>
        <end position="237"/>
    </location>
</feature>
<accession>A0AAN9EA34</accession>
<feature type="compositionally biased region" description="Basic and acidic residues" evidence="1">
    <location>
        <begin position="1"/>
        <end position="14"/>
    </location>
</feature>
<dbReference type="Proteomes" id="UP001372338">
    <property type="component" value="Unassembled WGS sequence"/>
</dbReference>